<dbReference type="PANTHER" id="PTHR36169">
    <property type="entry name" value="ETHANOLAMINE UTILIZATION PROTEIN EUTQ"/>
    <property type="match status" value="1"/>
</dbReference>
<dbReference type="Pfam" id="PF06249">
    <property type="entry name" value="EutQ"/>
    <property type="match status" value="1"/>
</dbReference>
<dbReference type="RefSeq" id="WP_021842185.1">
    <property type="nucleotide sequence ID" value="NZ_CACRUX010000015.1"/>
</dbReference>
<dbReference type="Gene3D" id="2.60.120.10">
    <property type="entry name" value="Jelly Rolls"/>
    <property type="match status" value="1"/>
</dbReference>
<evidence type="ECO:0000313" key="1">
    <source>
        <dbReference type="EMBL" id="VYT78299.1"/>
    </source>
</evidence>
<dbReference type="CDD" id="cd02228">
    <property type="entry name" value="cupin_EutQ"/>
    <property type="match status" value="1"/>
</dbReference>
<dbReference type="PANTHER" id="PTHR36169:SF1">
    <property type="entry name" value="ACETATE KINASE EUTQ"/>
    <property type="match status" value="1"/>
</dbReference>
<dbReference type="AlphaFoldDB" id="A0A6N2ZFJ2"/>
<dbReference type="EMBL" id="CACRUX010000015">
    <property type="protein sequence ID" value="VYT78299.1"/>
    <property type="molecule type" value="Genomic_DNA"/>
</dbReference>
<organism evidence="1">
    <name type="scientific">Veillonella ratti</name>
    <dbReference type="NCBI Taxonomy" id="103892"/>
    <lineage>
        <taxon>Bacteria</taxon>
        <taxon>Bacillati</taxon>
        <taxon>Bacillota</taxon>
        <taxon>Negativicutes</taxon>
        <taxon>Veillonellales</taxon>
        <taxon>Veillonellaceae</taxon>
        <taxon>Veillonella</taxon>
    </lineage>
</organism>
<sequence>MSNITREMIETLVRQVVNEKLMVTKSISNSGVGVVKLPMIDVTEEDRLDTGNPNDKVYTKDLFSLDESPRLGCGLMFMEDTTFDWTLNYDEIDYVIDGELSIIINGETITAGPGEILLIPKGSSIQFSVKGKARFVYVTYPADWQSQA</sequence>
<reference evidence="1" key="1">
    <citation type="submission" date="2019-11" db="EMBL/GenBank/DDBJ databases">
        <authorList>
            <person name="Feng L."/>
        </authorList>
    </citation>
    <scope>NUCLEOTIDE SEQUENCE</scope>
    <source>
        <strain evidence="1">VrattiLFYP33</strain>
    </source>
</reference>
<name>A0A6N2ZFJ2_9FIRM</name>
<dbReference type="InterPro" id="IPR010424">
    <property type="entry name" value="EutQ"/>
</dbReference>
<dbReference type="SUPFAM" id="SSF51182">
    <property type="entry name" value="RmlC-like cupins"/>
    <property type="match status" value="1"/>
</dbReference>
<proteinExistence type="predicted"/>
<dbReference type="InterPro" id="IPR014710">
    <property type="entry name" value="RmlC-like_jellyroll"/>
</dbReference>
<protein>
    <submittedName>
        <fullName evidence="1">Ethanolamine utilization protein EutQ</fullName>
    </submittedName>
</protein>
<accession>A0A6N2ZFJ2</accession>
<dbReference type="InterPro" id="IPR011051">
    <property type="entry name" value="RmlC_Cupin_sf"/>
</dbReference>
<gene>
    <name evidence="1" type="primary">eutQ</name>
    <name evidence="1" type="ORF">VRLFYP33_00521</name>
</gene>